<name>A0A6A6Q1Q7_9PEZI</name>
<dbReference type="Gene3D" id="1.10.8.80">
    <property type="entry name" value="Magnesium chelatase subunit I, C-Terminal domain"/>
    <property type="match status" value="1"/>
</dbReference>
<dbReference type="PANTHER" id="PTHR11603:SF132">
    <property type="entry name" value="C2H2-TYPE DOMAIN-CONTAINING PROTEIN"/>
    <property type="match status" value="1"/>
</dbReference>
<dbReference type="RefSeq" id="XP_033592764.1">
    <property type="nucleotide sequence ID" value="XM_033730702.1"/>
</dbReference>
<dbReference type="OrthoDB" id="444631at2759"/>
<evidence type="ECO:0008006" key="3">
    <source>
        <dbReference type="Google" id="ProtNLM"/>
    </source>
</evidence>
<gene>
    <name evidence="1" type="ORF">BDY17DRAFT_246129</name>
</gene>
<proteinExistence type="predicted"/>
<dbReference type="InterPro" id="IPR052041">
    <property type="entry name" value="Nucleic_acid_metab_PIN/TRAM"/>
</dbReference>
<evidence type="ECO:0000313" key="1">
    <source>
        <dbReference type="EMBL" id="KAF2486195.1"/>
    </source>
</evidence>
<organism evidence="1 2">
    <name type="scientific">Neohortaea acidophila</name>
    <dbReference type="NCBI Taxonomy" id="245834"/>
    <lineage>
        <taxon>Eukaryota</taxon>
        <taxon>Fungi</taxon>
        <taxon>Dikarya</taxon>
        <taxon>Ascomycota</taxon>
        <taxon>Pezizomycotina</taxon>
        <taxon>Dothideomycetes</taxon>
        <taxon>Dothideomycetidae</taxon>
        <taxon>Mycosphaerellales</taxon>
        <taxon>Teratosphaeriaceae</taxon>
        <taxon>Neohortaea</taxon>
    </lineage>
</organism>
<keyword evidence="2" id="KW-1185">Reference proteome</keyword>
<reference evidence="1" key="1">
    <citation type="journal article" date="2020" name="Stud. Mycol.">
        <title>101 Dothideomycetes genomes: a test case for predicting lifestyles and emergence of pathogens.</title>
        <authorList>
            <person name="Haridas S."/>
            <person name="Albert R."/>
            <person name="Binder M."/>
            <person name="Bloem J."/>
            <person name="Labutti K."/>
            <person name="Salamov A."/>
            <person name="Andreopoulos B."/>
            <person name="Baker S."/>
            <person name="Barry K."/>
            <person name="Bills G."/>
            <person name="Bluhm B."/>
            <person name="Cannon C."/>
            <person name="Castanera R."/>
            <person name="Culley D."/>
            <person name="Daum C."/>
            <person name="Ezra D."/>
            <person name="Gonzalez J."/>
            <person name="Henrissat B."/>
            <person name="Kuo A."/>
            <person name="Liang C."/>
            <person name="Lipzen A."/>
            <person name="Lutzoni F."/>
            <person name="Magnuson J."/>
            <person name="Mondo S."/>
            <person name="Nolan M."/>
            <person name="Ohm R."/>
            <person name="Pangilinan J."/>
            <person name="Park H.-J."/>
            <person name="Ramirez L."/>
            <person name="Alfaro M."/>
            <person name="Sun H."/>
            <person name="Tritt A."/>
            <person name="Yoshinaga Y."/>
            <person name="Zwiers L.-H."/>
            <person name="Turgeon B."/>
            <person name="Goodwin S."/>
            <person name="Spatafora J."/>
            <person name="Crous P."/>
            <person name="Grigoriev I."/>
        </authorList>
    </citation>
    <scope>NUCLEOTIDE SEQUENCE</scope>
    <source>
        <strain evidence="1">CBS 113389</strain>
    </source>
</reference>
<protein>
    <recommendedName>
        <fullName evidence="3">Magnesium chelatase</fullName>
    </recommendedName>
</protein>
<dbReference type="GeneID" id="54471704"/>
<evidence type="ECO:0000313" key="2">
    <source>
        <dbReference type="Proteomes" id="UP000799767"/>
    </source>
</evidence>
<dbReference type="Proteomes" id="UP000799767">
    <property type="component" value="Unassembled WGS sequence"/>
</dbReference>
<dbReference type="EMBL" id="MU001632">
    <property type="protein sequence ID" value="KAF2486195.1"/>
    <property type="molecule type" value="Genomic_DNA"/>
</dbReference>
<dbReference type="AlphaFoldDB" id="A0A6A6Q1Q7"/>
<dbReference type="PANTHER" id="PTHR11603">
    <property type="entry name" value="AAA FAMILY ATPASE"/>
    <property type="match status" value="1"/>
</dbReference>
<accession>A0A6A6Q1Q7</accession>
<sequence length="356" mass="39602">MFRAIHRNGNFDLSAPRHPVLDPRIQATLQGLGDLELAILICLIAQEHCMLSAEYGSIQDLQEGLQLICTTTFNLQPVVVHCSEHITIDEFSEAILVPPPDDEGRQDVAPRQTLAVDFTASRGRSPSRYGSNTLDNRRIADAIIITNMDLAPESVQVQALELMRTKRIFTRTALHTASKDFMVLAIPSHRGARLSLHLNDLFCMSHFHAEEDGLPYQNDDVARHTAPQLSSQDVKELRALAEEARITPEIAAYLHHIVVFMRNNRYIKGGVTATATRQLRAISKTLAVLHSLNFVPPSLVALAVRKIYPHRLKLTTVETERSLQWGSDHTAVKRLLEGVTIGDAIEDVLASVETPL</sequence>